<organism evidence="3 4">
    <name type="scientific">Delftia acidovorans (strain DSM 14801 / SPH-1)</name>
    <dbReference type="NCBI Taxonomy" id="398578"/>
    <lineage>
        <taxon>Bacteria</taxon>
        <taxon>Pseudomonadati</taxon>
        <taxon>Pseudomonadota</taxon>
        <taxon>Betaproteobacteria</taxon>
        <taxon>Burkholderiales</taxon>
        <taxon>Comamonadaceae</taxon>
        <taxon>Delftia</taxon>
    </lineage>
</organism>
<dbReference type="PANTHER" id="PTHR23028:SF53">
    <property type="entry name" value="ACYL_TRANSF_3 DOMAIN-CONTAINING PROTEIN"/>
    <property type="match status" value="1"/>
</dbReference>
<feature type="transmembrane region" description="Helical" evidence="1">
    <location>
        <begin position="187"/>
        <end position="205"/>
    </location>
</feature>
<dbReference type="InterPro" id="IPR050879">
    <property type="entry name" value="Acyltransferase_3"/>
</dbReference>
<dbReference type="GO" id="GO:0016747">
    <property type="term" value="F:acyltransferase activity, transferring groups other than amino-acyl groups"/>
    <property type="evidence" value="ECO:0007669"/>
    <property type="project" value="InterPro"/>
</dbReference>
<sequence>MQAHGFSQKTPYFAFLSNYGAIGVDIFFIISGFVVYNSARKNTASPLNFAIHRAARIIPIYWLCTFITALLFIFLPKFIPSIEVDSLFFIRSLLFIPSPHPSGFGIYPLVTVGWTLNFEVIFYLILFFALFFGKNRLIFTVFIGIFILNSILAKYISVFQYYSSSIIYEFCMGILIAAFYEKKEYKNANLVTSIILLYIGIYLLYRAGGVSHDPIKNGIPCSLIFISAISQERYFSNFKYSNHLGNWSYSTYLFHPLIIPICIKFTNKFSFDEKITIILIIVLILVVSYLSFRYIEKPISENIKAKFHH</sequence>
<keyword evidence="3" id="KW-0808">Transferase</keyword>
<dbReference type="eggNOG" id="COG1835">
    <property type="taxonomic scope" value="Bacteria"/>
</dbReference>
<gene>
    <name evidence="3" type="ordered locus">Daci_3629</name>
</gene>
<dbReference type="GO" id="GO:0000271">
    <property type="term" value="P:polysaccharide biosynthetic process"/>
    <property type="evidence" value="ECO:0007669"/>
    <property type="project" value="TreeGrafter"/>
</dbReference>
<feature type="transmembrane region" description="Helical" evidence="1">
    <location>
        <begin position="106"/>
        <end position="130"/>
    </location>
</feature>
<feature type="transmembrane region" description="Helical" evidence="1">
    <location>
        <begin position="57"/>
        <end position="79"/>
    </location>
</feature>
<evidence type="ECO:0000313" key="4">
    <source>
        <dbReference type="Proteomes" id="UP000000784"/>
    </source>
</evidence>
<feature type="transmembrane region" description="Helical" evidence="1">
    <location>
        <begin position="137"/>
        <end position="156"/>
    </location>
</feature>
<proteinExistence type="predicted"/>
<dbReference type="KEGG" id="dac:Daci_3629"/>
<keyword evidence="1" id="KW-1133">Transmembrane helix</keyword>
<feature type="transmembrane region" description="Helical" evidence="1">
    <location>
        <begin position="275"/>
        <end position="295"/>
    </location>
</feature>
<keyword evidence="1" id="KW-0472">Membrane</keyword>
<dbReference type="Proteomes" id="UP000000784">
    <property type="component" value="Chromosome"/>
</dbReference>
<dbReference type="Pfam" id="PF01757">
    <property type="entry name" value="Acyl_transf_3"/>
    <property type="match status" value="1"/>
</dbReference>
<dbReference type="HOGENOM" id="CLU_005679_2_0_4"/>
<keyword evidence="1" id="KW-0812">Transmembrane</keyword>
<keyword evidence="4" id="KW-1185">Reference proteome</keyword>
<dbReference type="EMBL" id="CP000884">
    <property type="protein sequence ID" value="ABX36261.1"/>
    <property type="molecule type" value="Genomic_DNA"/>
</dbReference>
<evidence type="ECO:0000313" key="3">
    <source>
        <dbReference type="EMBL" id="ABX36261.1"/>
    </source>
</evidence>
<dbReference type="STRING" id="398578.Daci_3629"/>
<evidence type="ECO:0000256" key="1">
    <source>
        <dbReference type="SAM" id="Phobius"/>
    </source>
</evidence>
<reference evidence="3 4" key="1">
    <citation type="journal article" date="2004" name="Appl. Environ. Microbiol.">
        <title>Mineralization of individual congeners of linear alkylbenzenesulfonate by defined pairs of heterotrophic bacteria.</title>
        <authorList>
            <person name="Schleheck D."/>
            <person name="Knepper T.P."/>
            <person name="Fischer K."/>
            <person name="Cook A.M."/>
        </authorList>
    </citation>
    <scope>NUCLEOTIDE SEQUENCE [LARGE SCALE GENOMIC DNA]</scope>
    <source>
        <strain evidence="4">DSM 14801 / SPH-1</strain>
    </source>
</reference>
<dbReference type="PANTHER" id="PTHR23028">
    <property type="entry name" value="ACETYLTRANSFERASE"/>
    <property type="match status" value="1"/>
</dbReference>
<keyword evidence="3" id="KW-0012">Acyltransferase</keyword>
<dbReference type="InterPro" id="IPR002656">
    <property type="entry name" value="Acyl_transf_3_dom"/>
</dbReference>
<dbReference type="AlphaFoldDB" id="A9BZZ9"/>
<accession>A9BZZ9</accession>
<feature type="transmembrane region" description="Helical" evidence="1">
    <location>
        <begin position="12"/>
        <end position="36"/>
    </location>
</feature>
<evidence type="ECO:0000259" key="2">
    <source>
        <dbReference type="Pfam" id="PF01757"/>
    </source>
</evidence>
<feature type="domain" description="Acyltransferase 3" evidence="2">
    <location>
        <begin position="9"/>
        <end position="290"/>
    </location>
</feature>
<feature type="transmembrane region" description="Helical" evidence="1">
    <location>
        <begin position="162"/>
        <end position="180"/>
    </location>
</feature>
<protein>
    <submittedName>
        <fullName evidence="3">Acyltransferase 3</fullName>
    </submittedName>
</protein>
<reference evidence="4" key="2">
    <citation type="submission" date="2007-11" db="EMBL/GenBank/DDBJ databases">
        <title>Complete sequence of Delftia acidovorans DSM 14801 / SPH-1.</title>
        <authorList>
            <person name="Copeland A."/>
            <person name="Lucas S."/>
            <person name="Lapidus A."/>
            <person name="Barry K."/>
            <person name="Glavina del Rio T."/>
            <person name="Dalin E."/>
            <person name="Tice H."/>
            <person name="Pitluck S."/>
            <person name="Lowry S."/>
            <person name="Clum A."/>
            <person name="Schmutz J."/>
            <person name="Larimer F."/>
            <person name="Land M."/>
            <person name="Hauser L."/>
            <person name="Kyrpides N."/>
            <person name="Kim E."/>
            <person name="Schleheck D."/>
            <person name="Richardson P."/>
        </authorList>
    </citation>
    <scope>NUCLEOTIDE SEQUENCE [LARGE SCALE GENOMIC DNA]</scope>
    <source>
        <strain evidence="4">DSM 14801 / SPH-1</strain>
    </source>
</reference>
<dbReference type="GO" id="GO:0016020">
    <property type="term" value="C:membrane"/>
    <property type="evidence" value="ECO:0007669"/>
    <property type="project" value="TreeGrafter"/>
</dbReference>
<name>A9BZZ9_DELAS</name>